<evidence type="ECO:0000259" key="5">
    <source>
        <dbReference type="Pfam" id="PF03819"/>
    </source>
</evidence>
<evidence type="ECO:0000256" key="1">
    <source>
        <dbReference type="ARBA" id="ARBA00052141"/>
    </source>
</evidence>
<dbReference type="InterPro" id="IPR011551">
    <property type="entry name" value="NTP_PyrPHydrolase_MazG"/>
</dbReference>
<dbReference type="EMBL" id="VMRY01000126">
    <property type="protein sequence ID" value="TVT48911.1"/>
    <property type="molecule type" value="Genomic_DNA"/>
</dbReference>
<dbReference type="Proteomes" id="UP000317355">
    <property type="component" value="Unassembled WGS sequence"/>
</dbReference>
<dbReference type="GO" id="GO:0046061">
    <property type="term" value="P:dATP catabolic process"/>
    <property type="evidence" value="ECO:0007669"/>
    <property type="project" value="TreeGrafter"/>
</dbReference>
<dbReference type="Pfam" id="PF03819">
    <property type="entry name" value="MazG"/>
    <property type="match status" value="2"/>
</dbReference>
<dbReference type="GO" id="GO:0006203">
    <property type="term" value="P:dGTP catabolic process"/>
    <property type="evidence" value="ECO:0007669"/>
    <property type="project" value="TreeGrafter"/>
</dbReference>
<dbReference type="FunFam" id="1.10.287.1080:FF:000001">
    <property type="entry name" value="Nucleoside triphosphate pyrophosphohydrolase"/>
    <property type="match status" value="1"/>
</dbReference>
<comment type="catalytic activity">
    <reaction evidence="1">
        <text>ATP + H2O = AMP + diphosphate + H(+)</text>
        <dbReference type="Rhea" id="RHEA:14245"/>
        <dbReference type="ChEBI" id="CHEBI:15377"/>
        <dbReference type="ChEBI" id="CHEBI:15378"/>
        <dbReference type="ChEBI" id="CHEBI:30616"/>
        <dbReference type="ChEBI" id="CHEBI:33019"/>
        <dbReference type="ChEBI" id="CHEBI:456215"/>
        <dbReference type="EC" id="3.6.1.8"/>
    </reaction>
</comment>
<proteinExistence type="inferred from homology"/>
<dbReference type="PANTHER" id="PTHR30522:SF0">
    <property type="entry name" value="NUCLEOSIDE TRIPHOSPHATE PYROPHOSPHOHYDROLASE"/>
    <property type="match status" value="1"/>
</dbReference>
<reference evidence="6 7" key="1">
    <citation type="submission" date="2019-07" db="EMBL/GenBank/DDBJ databases">
        <title>The pathways for chlorine oxyanion respiration interact through the shared metabolite chlorate.</title>
        <authorList>
            <person name="Barnum T.P."/>
            <person name="Cheng Y."/>
            <person name="Hill K.A."/>
            <person name="Lucas L.N."/>
            <person name="Carlson H.K."/>
            <person name="Coates J.D."/>
        </authorList>
    </citation>
    <scope>NUCLEOTIDE SEQUENCE [LARGE SCALE GENOMIC DNA]</scope>
    <source>
        <strain evidence="6">BK-3</strain>
    </source>
</reference>
<dbReference type="CDD" id="cd11529">
    <property type="entry name" value="NTP-PPase_MazG_Cterm"/>
    <property type="match status" value="1"/>
</dbReference>
<dbReference type="InterPro" id="IPR048011">
    <property type="entry name" value="NTP-PPase_MazG-like_C"/>
</dbReference>
<dbReference type="GO" id="GO:0006950">
    <property type="term" value="P:response to stress"/>
    <property type="evidence" value="ECO:0007669"/>
    <property type="project" value="UniProtKB-ARBA"/>
</dbReference>
<evidence type="ECO:0000256" key="4">
    <source>
        <dbReference type="ARBA" id="ARBA00074799"/>
    </source>
</evidence>
<evidence type="ECO:0000313" key="6">
    <source>
        <dbReference type="EMBL" id="TVT48911.1"/>
    </source>
</evidence>
<feature type="domain" description="NTP pyrophosphohydrolase MazG-like" evidence="5">
    <location>
        <begin position="168"/>
        <end position="229"/>
    </location>
</feature>
<dbReference type="GO" id="GO:0046052">
    <property type="term" value="P:UTP catabolic process"/>
    <property type="evidence" value="ECO:0007669"/>
    <property type="project" value="TreeGrafter"/>
</dbReference>
<dbReference type="FunFam" id="1.10.287.1080:FF:000003">
    <property type="entry name" value="Nucleoside triphosphate pyrophosphohydrolase"/>
    <property type="match status" value="1"/>
</dbReference>
<comment type="caution">
    <text evidence="6">The sequence shown here is derived from an EMBL/GenBank/DDBJ whole genome shotgun (WGS) entry which is preliminary data.</text>
</comment>
<evidence type="ECO:0000313" key="7">
    <source>
        <dbReference type="Proteomes" id="UP000317355"/>
    </source>
</evidence>
<dbReference type="GO" id="GO:0047693">
    <property type="term" value="F:ATP diphosphatase activity"/>
    <property type="evidence" value="ECO:0007669"/>
    <property type="project" value="UniProtKB-EC"/>
</dbReference>
<protein>
    <recommendedName>
        <fullName evidence="4">Nucleoside triphosphate pyrophosphohydrolase</fullName>
        <ecNumber evidence="3">3.6.1.8</ecNumber>
    </recommendedName>
</protein>
<dbReference type="InterPro" id="IPR004518">
    <property type="entry name" value="MazG-like_dom"/>
</dbReference>
<organism evidence="6 7">
    <name type="scientific">Sedimenticola thiotaurini</name>
    <dbReference type="NCBI Taxonomy" id="1543721"/>
    <lineage>
        <taxon>Bacteria</taxon>
        <taxon>Pseudomonadati</taxon>
        <taxon>Pseudomonadota</taxon>
        <taxon>Gammaproteobacteria</taxon>
        <taxon>Chromatiales</taxon>
        <taxon>Sedimenticolaceae</taxon>
        <taxon>Sedimenticola</taxon>
    </lineage>
</organism>
<dbReference type="GO" id="GO:0046076">
    <property type="term" value="P:dTTP catabolic process"/>
    <property type="evidence" value="ECO:0007669"/>
    <property type="project" value="TreeGrafter"/>
</dbReference>
<name>A0A558CJG1_9GAMM</name>
<gene>
    <name evidence="6" type="primary">mazG</name>
    <name evidence="6" type="ORF">FHK82_17435</name>
</gene>
<keyword evidence="6" id="KW-0378">Hydrolase</keyword>
<feature type="domain" description="NTP pyrophosphohydrolase MazG-like" evidence="5">
    <location>
        <begin position="26"/>
        <end position="99"/>
    </location>
</feature>
<dbReference type="NCBIfam" id="TIGR00444">
    <property type="entry name" value="mazG"/>
    <property type="match status" value="1"/>
</dbReference>
<dbReference type="PANTHER" id="PTHR30522">
    <property type="entry name" value="NUCLEOSIDE TRIPHOSPHATE PYROPHOSPHOHYDROLASE"/>
    <property type="match status" value="1"/>
</dbReference>
<dbReference type="SUPFAM" id="SSF101386">
    <property type="entry name" value="all-alpha NTP pyrophosphatases"/>
    <property type="match status" value="2"/>
</dbReference>
<dbReference type="NCBIfam" id="NF007113">
    <property type="entry name" value="PRK09562.1"/>
    <property type="match status" value="1"/>
</dbReference>
<dbReference type="GO" id="GO:0046081">
    <property type="term" value="P:dUTP catabolic process"/>
    <property type="evidence" value="ECO:0007669"/>
    <property type="project" value="TreeGrafter"/>
</dbReference>
<dbReference type="AlphaFoldDB" id="A0A558CJG1"/>
<dbReference type="GO" id="GO:0046047">
    <property type="term" value="P:TTP catabolic process"/>
    <property type="evidence" value="ECO:0007669"/>
    <property type="project" value="TreeGrafter"/>
</dbReference>
<evidence type="ECO:0000256" key="2">
    <source>
        <dbReference type="ARBA" id="ARBA00061115"/>
    </source>
</evidence>
<dbReference type="EC" id="3.6.1.8" evidence="3"/>
<comment type="similarity">
    <text evidence="2">Belongs to the nucleoside triphosphate pyrophosphohydrolase family.</text>
</comment>
<dbReference type="InterPro" id="IPR048015">
    <property type="entry name" value="NTP-PPase_MazG-like_N"/>
</dbReference>
<dbReference type="Gene3D" id="1.10.287.1080">
    <property type="entry name" value="MazG-like"/>
    <property type="match status" value="2"/>
</dbReference>
<accession>A0A558CJG1</accession>
<evidence type="ECO:0000256" key="3">
    <source>
        <dbReference type="ARBA" id="ARBA00066372"/>
    </source>
</evidence>
<sequence length="264" mass="29891">MSMQQLVEIMAQLRDPSSGCPWDKEQTMETIVPYTIEEVYEVADSIAKGDMPDLCGELGDLLFQVVFYAQIASERGDFDIHDVINGICKKMLRRHPHVFADAEVNGIEEQSLKWEQIKAAERQESAGSAPVQQLDGVARALPALIRAEKLQKRAAKVGFDWSDRMDVLRKVKEELSELEAELTGADELPDKIAEEMGDLLFSCVNLSRHLGLHAETLLREANDKFQVRFNAVERLLRQEGKSLQETGLTEMEEKWCLVKSRESK</sequence>
<dbReference type="CDD" id="cd11528">
    <property type="entry name" value="NTP-PPase_MazG_Nterm"/>
    <property type="match status" value="1"/>
</dbReference>